<keyword evidence="1" id="KW-0732">Signal</keyword>
<dbReference type="EMBL" id="JASSVS010000007">
    <property type="protein sequence ID" value="MDL0432477.1"/>
    <property type="molecule type" value="Genomic_DNA"/>
</dbReference>
<dbReference type="Proteomes" id="UP001227964">
    <property type="component" value="Unassembled WGS sequence"/>
</dbReference>
<comment type="caution">
    <text evidence="3">The sequence shown here is derived from an EMBL/GenBank/DDBJ whole genome shotgun (WGS) entry which is preliminary data.</text>
</comment>
<feature type="chain" id="PRO_5046272610" evidence="1">
    <location>
        <begin position="20"/>
        <end position="312"/>
    </location>
</feature>
<evidence type="ECO:0000313" key="4">
    <source>
        <dbReference type="Proteomes" id="UP001227964"/>
    </source>
</evidence>
<sequence>MNNALIKGFGITALAAAVAACGGSGSDDTATGTASFDVTDAPTMELAKVEITFTGLSVKPADGEAIEFTFDEAKTLDLLTLQGGDSAPLLEDQELPAGEYEWIRLTLDLDNSFVYETENPDAPLTLFVPSGAQTGLKLVSGFTIAQGGENNFTIDFDVRKSIVNPQGKGVADYFLKPALRLVDNLEVGSITGQVDYATINQARGSDDTEDALADCDYEGSVYVFEGADAELSDLNVNNEEGNPLMVVPVEPDSESGLYSYKAAFLTEGNYTVAYSCQLDDNEQDDTLEFDGKQTVAVEAGVETEAETIPLAQ</sequence>
<protein>
    <submittedName>
        <fullName evidence="3">DUF4382 domain-containing protein</fullName>
    </submittedName>
</protein>
<reference evidence="3 4" key="1">
    <citation type="submission" date="2023-06" db="EMBL/GenBank/DDBJ databases">
        <title>Marinobacter azerbaijanicus a moderately halophilic, isolated from Urmia Lake in Azerbaijan region of Iran.</title>
        <authorList>
            <person name="Sanchez-Porro C."/>
            <person name="Aghdam E.M."/>
            <person name="Saheb S.M."/>
            <person name="Tarhriz V."/>
            <person name="Kazemi E."/>
            <person name="Ammozegar M.A."/>
            <person name="Ventosa A."/>
            <person name="Hejazi M.S."/>
        </authorList>
    </citation>
    <scope>NUCLEOTIDE SEQUENCE [LARGE SCALE GENOMIC DNA]</scope>
    <source>
        <strain evidence="3 4">TBZ242</strain>
    </source>
</reference>
<proteinExistence type="predicted"/>
<evidence type="ECO:0000256" key="1">
    <source>
        <dbReference type="SAM" id="SignalP"/>
    </source>
</evidence>
<organism evidence="3 4">
    <name type="scientific">Marinobacter azerbaijanicus</name>
    <dbReference type="NCBI Taxonomy" id="3050455"/>
    <lineage>
        <taxon>Bacteria</taxon>
        <taxon>Pseudomonadati</taxon>
        <taxon>Pseudomonadota</taxon>
        <taxon>Gammaproteobacteria</taxon>
        <taxon>Pseudomonadales</taxon>
        <taxon>Marinobacteraceae</taxon>
        <taxon>Marinobacter</taxon>
    </lineage>
</organism>
<dbReference type="RefSeq" id="WP_285391671.1">
    <property type="nucleotide sequence ID" value="NZ_JASSVS010000007.1"/>
</dbReference>
<evidence type="ECO:0000313" key="3">
    <source>
        <dbReference type="EMBL" id="MDL0432477.1"/>
    </source>
</evidence>
<feature type="signal peptide" evidence="1">
    <location>
        <begin position="1"/>
        <end position="19"/>
    </location>
</feature>
<accession>A0ABT7IFF3</accession>
<keyword evidence="4" id="KW-1185">Reference proteome</keyword>
<dbReference type="PROSITE" id="PS51257">
    <property type="entry name" value="PROKAR_LIPOPROTEIN"/>
    <property type="match status" value="1"/>
</dbReference>
<feature type="domain" description="DUF4382" evidence="2">
    <location>
        <begin position="31"/>
        <end position="177"/>
    </location>
</feature>
<evidence type="ECO:0000259" key="2">
    <source>
        <dbReference type="Pfam" id="PF14321"/>
    </source>
</evidence>
<dbReference type="Pfam" id="PF14321">
    <property type="entry name" value="DUF4382"/>
    <property type="match status" value="1"/>
</dbReference>
<gene>
    <name evidence="3" type="ORF">QPM17_15135</name>
</gene>
<name>A0ABT7IFF3_9GAMM</name>
<dbReference type="InterPro" id="IPR025491">
    <property type="entry name" value="DUF4382"/>
</dbReference>